<dbReference type="Pfam" id="PF05437">
    <property type="entry name" value="AzlD"/>
    <property type="match status" value="1"/>
</dbReference>
<dbReference type="EMBL" id="CTRP01000014">
    <property type="protein sequence ID" value="CQR73963.1"/>
    <property type="molecule type" value="Genomic_DNA"/>
</dbReference>
<keyword evidence="3" id="KW-1185">Reference proteome</keyword>
<dbReference type="Proteomes" id="UP000049855">
    <property type="component" value="Unassembled WGS sequence"/>
</dbReference>
<feature type="transmembrane region" description="Helical" evidence="1">
    <location>
        <begin position="6"/>
        <end position="27"/>
    </location>
</feature>
<accession>A0A0U1L4C8</accession>
<dbReference type="AlphaFoldDB" id="A0A0U1L4C8"/>
<keyword evidence="1" id="KW-1133">Transmembrane helix</keyword>
<name>A0A0U1L4C8_9FIRM</name>
<feature type="transmembrane region" description="Helical" evidence="1">
    <location>
        <begin position="63"/>
        <end position="78"/>
    </location>
</feature>
<keyword evidence="1" id="KW-0812">Transmembrane</keyword>
<dbReference type="RefSeq" id="WP_021169966.1">
    <property type="nucleotide sequence ID" value="NZ_CTRP01000014.1"/>
</dbReference>
<sequence length="102" mass="11575">MSNNIYLYILVMAVVTYLIRLIPLTLLRKEIKNKYIKSFLYYVPFVTLAVMTFPAILDSTANRWSALGGFIVAVILAYRGQSLFNVSLLACVSVFLIELIAY</sequence>
<organism evidence="2 3">
    <name type="scientific">Sporomusa ovata</name>
    <dbReference type="NCBI Taxonomy" id="2378"/>
    <lineage>
        <taxon>Bacteria</taxon>
        <taxon>Bacillati</taxon>
        <taxon>Bacillota</taxon>
        <taxon>Negativicutes</taxon>
        <taxon>Selenomonadales</taxon>
        <taxon>Sporomusaceae</taxon>
        <taxon>Sporomusa</taxon>
    </lineage>
</organism>
<feature type="transmembrane region" description="Helical" evidence="1">
    <location>
        <begin position="83"/>
        <end position="101"/>
    </location>
</feature>
<evidence type="ECO:0000313" key="2">
    <source>
        <dbReference type="EMBL" id="CQR73963.1"/>
    </source>
</evidence>
<proteinExistence type="predicted"/>
<protein>
    <submittedName>
        <fullName evidence="2">Branched-chain amino acid transport</fullName>
    </submittedName>
</protein>
<evidence type="ECO:0000256" key="1">
    <source>
        <dbReference type="SAM" id="Phobius"/>
    </source>
</evidence>
<feature type="transmembrane region" description="Helical" evidence="1">
    <location>
        <begin position="39"/>
        <end position="57"/>
    </location>
</feature>
<reference evidence="3" key="1">
    <citation type="submission" date="2015-03" db="EMBL/GenBank/DDBJ databases">
        <authorList>
            <person name="Nijsse Bart"/>
        </authorList>
    </citation>
    <scope>NUCLEOTIDE SEQUENCE [LARGE SCALE GENOMIC DNA]</scope>
</reference>
<dbReference type="InterPro" id="IPR008407">
    <property type="entry name" value="Brnchd-chn_aa_trnsp_AzlD"/>
</dbReference>
<keyword evidence="1" id="KW-0472">Membrane</keyword>
<gene>
    <name evidence="2" type="ORF">SpAn4DRAFT_0425</name>
</gene>
<evidence type="ECO:0000313" key="3">
    <source>
        <dbReference type="Proteomes" id="UP000049855"/>
    </source>
</evidence>